<evidence type="ECO:0000313" key="1">
    <source>
        <dbReference type="EMBL" id="CDZ40793.1"/>
    </source>
</evidence>
<name>A0A0T7G0M5_NEOGA</name>
<protein>
    <submittedName>
        <fullName evidence="1">Uncharacterized protein</fullName>
    </submittedName>
</protein>
<organism evidence="1 4">
    <name type="scientific">Neorhizobium galegae bv. officinalis</name>
    <dbReference type="NCBI Taxonomy" id="323656"/>
    <lineage>
        <taxon>Bacteria</taxon>
        <taxon>Pseudomonadati</taxon>
        <taxon>Pseudomonadota</taxon>
        <taxon>Alphaproteobacteria</taxon>
        <taxon>Hyphomicrobiales</taxon>
        <taxon>Rhizobiaceae</taxon>
        <taxon>Rhizobium/Agrobacterium group</taxon>
        <taxon>Neorhizobium</taxon>
    </lineage>
</organism>
<evidence type="ECO:0000313" key="2">
    <source>
        <dbReference type="EMBL" id="CDZ54629.1"/>
    </source>
</evidence>
<dbReference type="EMBL" id="CCRH01000024">
    <property type="protein sequence ID" value="CDZ40793.1"/>
    <property type="molecule type" value="Genomic_DNA"/>
</dbReference>
<accession>A0A0T7G0M5</accession>
<dbReference type="Proteomes" id="UP000039660">
    <property type="component" value="Unassembled WGS sequence"/>
</dbReference>
<proteinExistence type="predicted"/>
<dbReference type="RefSeq" id="WP_046638316.1">
    <property type="nucleotide sequence ID" value="NZ_CCRH01000024.1"/>
</dbReference>
<dbReference type="AlphaFoldDB" id="A0A0T7G0M5"/>
<sequence length="98" mass="10292">MDCEFASRFAVEFRGGSARRSGVIDGAEARDYGTAYPKRSVATVFLALTENIEGALFMAAGMAAMAVGDALSKVVVTDITVAQLLFIGGMSLPCFFAL</sequence>
<reference evidence="3 4" key="1">
    <citation type="submission" date="2014-08" db="EMBL/GenBank/DDBJ databases">
        <authorList>
            <person name="Chen Y.-H."/>
        </authorList>
    </citation>
    <scope>NUCLEOTIDE SEQUENCE [LARGE SCALE GENOMIC DNA]</scope>
</reference>
<dbReference type="EMBL" id="CCRK01000023">
    <property type="protein sequence ID" value="CDZ54629.1"/>
    <property type="molecule type" value="Genomic_DNA"/>
</dbReference>
<gene>
    <name evidence="1" type="ORF">NGAL_HAMBI1145_55670</name>
    <name evidence="2" type="ORF">NGAL_HAMBI1189_56060</name>
</gene>
<evidence type="ECO:0000313" key="3">
    <source>
        <dbReference type="Proteomes" id="UP000039660"/>
    </source>
</evidence>
<dbReference type="Proteomes" id="UP000046176">
    <property type="component" value="Unassembled WGS sequence"/>
</dbReference>
<evidence type="ECO:0000313" key="4">
    <source>
        <dbReference type="Proteomes" id="UP000046176"/>
    </source>
</evidence>